<dbReference type="EMBL" id="GBXM01062149">
    <property type="protein sequence ID" value="JAH46428.1"/>
    <property type="molecule type" value="Transcribed_RNA"/>
</dbReference>
<reference evidence="1" key="2">
    <citation type="journal article" date="2015" name="Fish Shellfish Immunol.">
        <title>Early steps in the European eel (Anguilla anguilla)-Vibrio vulnificus interaction in the gills: Role of the RtxA13 toxin.</title>
        <authorList>
            <person name="Callol A."/>
            <person name="Pajuelo D."/>
            <person name="Ebbesson L."/>
            <person name="Teles M."/>
            <person name="MacKenzie S."/>
            <person name="Amaro C."/>
        </authorList>
    </citation>
    <scope>NUCLEOTIDE SEQUENCE</scope>
</reference>
<sequence>MPCLCLLSWRMCSSSHYCNSM</sequence>
<dbReference type="AlphaFoldDB" id="A0A0E9T119"/>
<evidence type="ECO:0000313" key="1">
    <source>
        <dbReference type="EMBL" id="JAH46428.1"/>
    </source>
</evidence>
<proteinExistence type="predicted"/>
<reference evidence="1" key="1">
    <citation type="submission" date="2014-11" db="EMBL/GenBank/DDBJ databases">
        <authorList>
            <person name="Amaro Gonzalez C."/>
        </authorList>
    </citation>
    <scope>NUCLEOTIDE SEQUENCE</scope>
</reference>
<name>A0A0E9T119_ANGAN</name>
<accession>A0A0E9T119</accession>
<dbReference type="EMBL" id="GBXM01102447">
    <property type="protein sequence ID" value="JAH06130.1"/>
    <property type="molecule type" value="Transcribed_RNA"/>
</dbReference>
<organism evidence="1">
    <name type="scientific">Anguilla anguilla</name>
    <name type="common">European freshwater eel</name>
    <name type="synonym">Muraena anguilla</name>
    <dbReference type="NCBI Taxonomy" id="7936"/>
    <lineage>
        <taxon>Eukaryota</taxon>
        <taxon>Metazoa</taxon>
        <taxon>Chordata</taxon>
        <taxon>Craniata</taxon>
        <taxon>Vertebrata</taxon>
        <taxon>Euteleostomi</taxon>
        <taxon>Actinopterygii</taxon>
        <taxon>Neopterygii</taxon>
        <taxon>Teleostei</taxon>
        <taxon>Anguilliformes</taxon>
        <taxon>Anguillidae</taxon>
        <taxon>Anguilla</taxon>
    </lineage>
</organism>
<protein>
    <submittedName>
        <fullName evidence="1">Uncharacterized protein</fullName>
    </submittedName>
</protein>